<reference evidence="5 6" key="1">
    <citation type="submission" date="2018-10" db="EMBL/GenBank/DDBJ databases">
        <title>Genomic Encyclopedia of Archaeal and Bacterial Type Strains, Phase II (KMG-II): from individual species to whole genera.</title>
        <authorList>
            <person name="Goeker M."/>
        </authorList>
    </citation>
    <scope>NUCLEOTIDE SEQUENCE [LARGE SCALE GENOMIC DNA]</scope>
    <source>
        <strain evidence="5 6">DSM 29317</strain>
    </source>
</reference>
<dbReference type="InterPro" id="IPR001761">
    <property type="entry name" value="Peripla_BP/Lac1_sug-bd_dom"/>
</dbReference>
<keyword evidence="6" id="KW-1185">Reference proteome</keyword>
<evidence type="ECO:0000256" key="1">
    <source>
        <dbReference type="ARBA" id="ARBA00023015"/>
    </source>
</evidence>
<dbReference type="CDD" id="cd01392">
    <property type="entry name" value="HTH_LacI"/>
    <property type="match status" value="1"/>
</dbReference>
<dbReference type="EMBL" id="RCCT01000002">
    <property type="protein sequence ID" value="RLK08465.1"/>
    <property type="molecule type" value="Genomic_DNA"/>
</dbReference>
<dbReference type="PROSITE" id="PS50932">
    <property type="entry name" value="HTH_LACI_2"/>
    <property type="match status" value="1"/>
</dbReference>
<evidence type="ECO:0000313" key="6">
    <source>
        <dbReference type="Proteomes" id="UP000271700"/>
    </source>
</evidence>
<dbReference type="STRING" id="981384.GCA_000192475_01029"/>
<dbReference type="Proteomes" id="UP000271700">
    <property type="component" value="Unassembled WGS sequence"/>
</dbReference>
<proteinExistence type="predicted"/>
<evidence type="ECO:0000256" key="3">
    <source>
        <dbReference type="ARBA" id="ARBA00023163"/>
    </source>
</evidence>
<dbReference type="PRINTS" id="PR00036">
    <property type="entry name" value="HTHLACI"/>
</dbReference>
<evidence type="ECO:0000256" key="2">
    <source>
        <dbReference type="ARBA" id="ARBA00023125"/>
    </source>
</evidence>
<dbReference type="SUPFAM" id="SSF53822">
    <property type="entry name" value="Periplasmic binding protein-like I"/>
    <property type="match status" value="1"/>
</dbReference>
<dbReference type="AlphaFoldDB" id="A0A497ZP43"/>
<evidence type="ECO:0000259" key="4">
    <source>
        <dbReference type="PROSITE" id="PS50932"/>
    </source>
</evidence>
<dbReference type="InterPro" id="IPR000843">
    <property type="entry name" value="HTH_LacI"/>
</dbReference>
<keyword evidence="1" id="KW-0805">Transcription regulation</keyword>
<dbReference type="PANTHER" id="PTHR30146:SF138">
    <property type="entry name" value="TRANSCRIPTIONAL REGULATORY PROTEIN"/>
    <property type="match status" value="1"/>
</dbReference>
<keyword evidence="3" id="KW-0804">Transcription</keyword>
<protein>
    <submittedName>
        <fullName evidence="5">LacI family transcriptional regulator</fullName>
    </submittedName>
</protein>
<dbReference type="Gene3D" id="3.40.50.2300">
    <property type="match status" value="2"/>
</dbReference>
<dbReference type="SUPFAM" id="SSF47413">
    <property type="entry name" value="lambda repressor-like DNA-binding domains"/>
    <property type="match status" value="1"/>
</dbReference>
<name>A0A497ZP43_9RHOB</name>
<sequence>MTQKTPEPKKRSNLRDVAKAAGVSVATVSRVLNEPTVVKKETLEKVQTAIAELKFVPSAAARAINSGRTRFVGALVPTLDNAIFARFLAALERKLSDHQLSLIVATTEASLEIEAEKAKSLLDIGAEGLIITGITHSPAFHELIERASLPTIVTSFFNPENPLPTIGYDNAAAAQLALQHLVELGHRDIAVVHGPVNDNDRTRARLTGLKVFPFDGKLSTFETEISHQGGADAAKHLGNLSSRPTAILCLSDVVALGVLLGLQAQNIIVPDQISMVGVDDLPTSSVTVPPLTSVHLPVSQMGERAADALANWITTHQAPKSEELFTQLVVRNSTKRC</sequence>
<dbReference type="InterPro" id="IPR010982">
    <property type="entry name" value="Lambda_DNA-bd_dom_sf"/>
</dbReference>
<dbReference type="PANTHER" id="PTHR30146">
    <property type="entry name" value="LACI-RELATED TRANSCRIPTIONAL REPRESSOR"/>
    <property type="match status" value="1"/>
</dbReference>
<gene>
    <name evidence="5" type="ORF">CLV75_2143</name>
</gene>
<dbReference type="GO" id="GO:0003700">
    <property type="term" value="F:DNA-binding transcription factor activity"/>
    <property type="evidence" value="ECO:0007669"/>
    <property type="project" value="TreeGrafter"/>
</dbReference>
<dbReference type="Pfam" id="PF00532">
    <property type="entry name" value="Peripla_BP_1"/>
    <property type="match status" value="1"/>
</dbReference>
<dbReference type="RefSeq" id="WP_083829028.1">
    <property type="nucleotide sequence ID" value="NZ_AEYW01000018.1"/>
</dbReference>
<organism evidence="5 6">
    <name type="scientific">Ruegeria conchae</name>
    <dbReference type="NCBI Taxonomy" id="981384"/>
    <lineage>
        <taxon>Bacteria</taxon>
        <taxon>Pseudomonadati</taxon>
        <taxon>Pseudomonadota</taxon>
        <taxon>Alphaproteobacteria</taxon>
        <taxon>Rhodobacterales</taxon>
        <taxon>Roseobacteraceae</taxon>
        <taxon>Ruegeria</taxon>
    </lineage>
</organism>
<keyword evidence="2" id="KW-0238">DNA-binding</keyword>
<evidence type="ECO:0000313" key="5">
    <source>
        <dbReference type="EMBL" id="RLK08465.1"/>
    </source>
</evidence>
<dbReference type="Gene3D" id="1.10.260.40">
    <property type="entry name" value="lambda repressor-like DNA-binding domains"/>
    <property type="match status" value="1"/>
</dbReference>
<comment type="caution">
    <text evidence="5">The sequence shown here is derived from an EMBL/GenBank/DDBJ whole genome shotgun (WGS) entry which is preliminary data.</text>
</comment>
<dbReference type="PROSITE" id="PS00356">
    <property type="entry name" value="HTH_LACI_1"/>
    <property type="match status" value="1"/>
</dbReference>
<dbReference type="InterPro" id="IPR028082">
    <property type="entry name" value="Peripla_BP_I"/>
</dbReference>
<accession>A0A497ZP43</accession>
<feature type="domain" description="HTH lacI-type" evidence="4">
    <location>
        <begin position="12"/>
        <end position="66"/>
    </location>
</feature>
<dbReference type="Pfam" id="PF00356">
    <property type="entry name" value="LacI"/>
    <property type="match status" value="1"/>
</dbReference>
<dbReference type="SMART" id="SM00354">
    <property type="entry name" value="HTH_LACI"/>
    <property type="match status" value="1"/>
</dbReference>
<dbReference type="GO" id="GO:0000976">
    <property type="term" value="F:transcription cis-regulatory region binding"/>
    <property type="evidence" value="ECO:0007669"/>
    <property type="project" value="TreeGrafter"/>
</dbReference>